<organism evidence="1 2">
    <name type="scientific">Ignelater luminosus</name>
    <name type="common">Cucubano</name>
    <name type="synonym">Pyrophorus luminosus</name>
    <dbReference type="NCBI Taxonomy" id="2038154"/>
    <lineage>
        <taxon>Eukaryota</taxon>
        <taxon>Metazoa</taxon>
        <taxon>Ecdysozoa</taxon>
        <taxon>Arthropoda</taxon>
        <taxon>Hexapoda</taxon>
        <taxon>Insecta</taxon>
        <taxon>Pterygota</taxon>
        <taxon>Neoptera</taxon>
        <taxon>Endopterygota</taxon>
        <taxon>Coleoptera</taxon>
        <taxon>Polyphaga</taxon>
        <taxon>Elateriformia</taxon>
        <taxon>Elateroidea</taxon>
        <taxon>Elateridae</taxon>
        <taxon>Agrypninae</taxon>
        <taxon>Pyrophorini</taxon>
        <taxon>Ignelater</taxon>
    </lineage>
</organism>
<evidence type="ECO:0000313" key="2">
    <source>
        <dbReference type="Proteomes" id="UP000801492"/>
    </source>
</evidence>
<comment type="caution">
    <text evidence="1">The sequence shown here is derived from an EMBL/GenBank/DDBJ whole genome shotgun (WGS) entry which is preliminary data.</text>
</comment>
<evidence type="ECO:0000313" key="1">
    <source>
        <dbReference type="EMBL" id="KAF2883365.1"/>
    </source>
</evidence>
<gene>
    <name evidence="1" type="ORF">ILUMI_22810</name>
</gene>
<protein>
    <submittedName>
        <fullName evidence="1">Uncharacterized protein</fullName>
    </submittedName>
</protein>
<reference evidence="1" key="1">
    <citation type="submission" date="2019-08" db="EMBL/GenBank/DDBJ databases">
        <title>The genome of the North American firefly Photinus pyralis.</title>
        <authorList>
            <consortium name="Photinus pyralis genome working group"/>
            <person name="Fallon T.R."/>
            <person name="Sander Lower S.E."/>
            <person name="Weng J.-K."/>
        </authorList>
    </citation>
    <scope>NUCLEOTIDE SEQUENCE</scope>
    <source>
        <strain evidence="1">TRF0915ILg1</strain>
        <tissue evidence="1">Whole body</tissue>
    </source>
</reference>
<dbReference type="Proteomes" id="UP000801492">
    <property type="component" value="Unassembled WGS sequence"/>
</dbReference>
<proteinExistence type="predicted"/>
<dbReference type="AlphaFoldDB" id="A0A8K0FX85"/>
<sequence>MQLFSWSAEQIVTLIKERLITDPQDVITAYNEILRRVIFHDEIVDMVYFEKLSSAVLANDCISTMKNLTRLPPPSYQQAVNDIHGDIKVSVSN</sequence>
<dbReference type="EMBL" id="VTPC01090434">
    <property type="protein sequence ID" value="KAF2883365.1"/>
    <property type="molecule type" value="Genomic_DNA"/>
</dbReference>
<accession>A0A8K0FX85</accession>
<keyword evidence="2" id="KW-1185">Reference proteome</keyword>
<name>A0A8K0FX85_IGNLU</name>